<gene>
    <name evidence="1" type="ORF">AVDCRST_MAG33-1627</name>
</gene>
<proteinExistence type="predicted"/>
<dbReference type="EMBL" id="CADCWK010000165">
    <property type="protein sequence ID" value="CAA9560425.1"/>
    <property type="molecule type" value="Genomic_DNA"/>
</dbReference>
<reference evidence="1" key="1">
    <citation type="submission" date="2020-02" db="EMBL/GenBank/DDBJ databases">
        <authorList>
            <person name="Meier V. D."/>
        </authorList>
    </citation>
    <scope>NUCLEOTIDE SEQUENCE</scope>
    <source>
        <strain evidence="1">AVDCRST_MAG33</strain>
    </source>
</reference>
<accession>A0A6J4UU04</accession>
<organism evidence="1">
    <name type="scientific">uncultured Thermomicrobiales bacterium</name>
    <dbReference type="NCBI Taxonomy" id="1645740"/>
    <lineage>
        <taxon>Bacteria</taxon>
        <taxon>Pseudomonadati</taxon>
        <taxon>Thermomicrobiota</taxon>
        <taxon>Thermomicrobia</taxon>
        <taxon>Thermomicrobiales</taxon>
        <taxon>environmental samples</taxon>
    </lineage>
</organism>
<sequence length="46" mass="4943">MSARRSNHPGVTVAHLRMDATLWKPSGIAPSIEQATSVSEARGIVR</sequence>
<evidence type="ECO:0000313" key="1">
    <source>
        <dbReference type="EMBL" id="CAA9560425.1"/>
    </source>
</evidence>
<name>A0A6J4UU04_9BACT</name>
<dbReference type="AlphaFoldDB" id="A0A6J4UU04"/>
<protein>
    <submittedName>
        <fullName evidence="1">Uncharacterized protein</fullName>
    </submittedName>
</protein>